<evidence type="ECO:0000313" key="3">
    <source>
        <dbReference type="Proteomes" id="UP001596154"/>
    </source>
</evidence>
<name>A0ABW0UVM2_9ACTN</name>
<proteinExistence type="predicted"/>
<dbReference type="GO" id="GO:0008168">
    <property type="term" value="F:methyltransferase activity"/>
    <property type="evidence" value="ECO:0007669"/>
    <property type="project" value="UniProtKB-KW"/>
</dbReference>
<dbReference type="InterPro" id="IPR006342">
    <property type="entry name" value="FkbM_mtfrase"/>
</dbReference>
<sequence>MIEIKYAGKICRFDDEGVDPECPGTMYGPLLRGKFYEHAFLDYIASLQIPGTYLDVGACIGTHTVFFALCCPSDRVYAFEPRSVAMQRLRRNLELNGLESRVETSQWALSDTEGTVDVRLDRVNHTLHTRRLDTLVKGPVAVIKLDIEGMEAQALAGAREILRNYRPRVFAEAHTEEEMAGILSVLEPHGYQATGRVFNASPTYEFMVPSTGGKR</sequence>
<organism evidence="2 3">
    <name type="scientific">Streptomyces bullii</name>
    <dbReference type="NCBI Taxonomy" id="349910"/>
    <lineage>
        <taxon>Bacteria</taxon>
        <taxon>Bacillati</taxon>
        <taxon>Actinomycetota</taxon>
        <taxon>Actinomycetes</taxon>
        <taxon>Kitasatosporales</taxon>
        <taxon>Streptomycetaceae</taxon>
        <taxon>Streptomyces</taxon>
    </lineage>
</organism>
<dbReference type="InterPro" id="IPR029063">
    <property type="entry name" value="SAM-dependent_MTases_sf"/>
</dbReference>
<dbReference type="Proteomes" id="UP001596154">
    <property type="component" value="Unassembled WGS sequence"/>
</dbReference>
<accession>A0ABW0UVM2</accession>
<dbReference type="EMBL" id="JBHSNY010000007">
    <property type="protein sequence ID" value="MFC5636310.1"/>
    <property type="molecule type" value="Genomic_DNA"/>
</dbReference>
<dbReference type="PANTHER" id="PTHR34203:SF15">
    <property type="entry name" value="SLL1173 PROTEIN"/>
    <property type="match status" value="1"/>
</dbReference>
<dbReference type="Pfam" id="PF05050">
    <property type="entry name" value="Methyltransf_21"/>
    <property type="match status" value="1"/>
</dbReference>
<comment type="caution">
    <text evidence="2">The sequence shown here is derived from an EMBL/GenBank/DDBJ whole genome shotgun (WGS) entry which is preliminary data.</text>
</comment>
<dbReference type="Gene3D" id="3.40.50.150">
    <property type="entry name" value="Vaccinia Virus protein VP39"/>
    <property type="match status" value="1"/>
</dbReference>
<dbReference type="InterPro" id="IPR052514">
    <property type="entry name" value="SAM-dependent_MTase"/>
</dbReference>
<dbReference type="SUPFAM" id="SSF53335">
    <property type="entry name" value="S-adenosyl-L-methionine-dependent methyltransferases"/>
    <property type="match status" value="1"/>
</dbReference>
<evidence type="ECO:0000313" key="2">
    <source>
        <dbReference type="EMBL" id="MFC5636310.1"/>
    </source>
</evidence>
<evidence type="ECO:0000259" key="1">
    <source>
        <dbReference type="Pfam" id="PF05050"/>
    </source>
</evidence>
<keyword evidence="3" id="KW-1185">Reference proteome</keyword>
<reference evidence="3" key="1">
    <citation type="journal article" date="2019" name="Int. J. Syst. Evol. Microbiol.">
        <title>The Global Catalogue of Microorganisms (GCM) 10K type strain sequencing project: providing services to taxonomists for standard genome sequencing and annotation.</title>
        <authorList>
            <consortium name="The Broad Institute Genomics Platform"/>
            <consortium name="The Broad Institute Genome Sequencing Center for Infectious Disease"/>
            <person name="Wu L."/>
            <person name="Ma J."/>
        </authorList>
    </citation>
    <scope>NUCLEOTIDE SEQUENCE [LARGE SCALE GENOMIC DNA]</scope>
    <source>
        <strain evidence="3">CGMCC 4.7248</strain>
    </source>
</reference>
<dbReference type="NCBIfam" id="TIGR01444">
    <property type="entry name" value="fkbM_fam"/>
    <property type="match status" value="1"/>
</dbReference>
<feature type="domain" description="Methyltransferase FkbM" evidence="1">
    <location>
        <begin position="55"/>
        <end position="192"/>
    </location>
</feature>
<protein>
    <submittedName>
        <fullName evidence="2">FkbM family methyltransferase</fullName>
    </submittedName>
</protein>
<keyword evidence="2" id="KW-0808">Transferase</keyword>
<gene>
    <name evidence="2" type="ORF">ACFPZJ_21405</name>
</gene>
<dbReference type="GO" id="GO:0032259">
    <property type="term" value="P:methylation"/>
    <property type="evidence" value="ECO:0007669"/>
    <property type="project" value="UniProtKB-KW"/>
</dbReference>
<dbReference type="PANTHER" id="PTHR34203">
    <property type="entry name" value="METHYLTRANSFERASE, FKBM FAMILY PROTEIN"/>
    <property type="match status" value="1"/>
</dbReference>
<dbReference type="RefSeq" id="WP_381023981.1">
    <property type="nucleotide sequence ID" value="NZ_JBHSNY010000007.1"/>
</dbReference>
<keyword evidence="2" id="KW-0489">Methyltransferase</keyword>